<dbReference type="InterPro" id="IPR048136">
    <property type="entry name" value="STM3941-like"/>
</dbReference>
<evidence type="ECO:0000256" key="2">
    <source>
        <dbReference type="SAM" id="Phobius"/>
    </source>
</evidence>
<proteinExistence type="predicted"/>
<keyword evidence="4" id="KW-1185">Reference proteome</keyword>
<dbReference type="PROSITE" id="PS51257">
    <property type="entry name" value="PROKAR_LIPOPROTEIN"/>
    <property type="match status" value="1"/>
</dbReference>
<evidence type="ECO:0000313" key="4">
    <source>
        <dbReference type="Proteomes" id="UP000824496"/>
    </source>
</evidence>
<evidence type="ECO:0000256" key="1">
    <source>
        <dbReference type="SAM" id="MobiDB-lite"/>
    </source>
</evidence>
<gene>
    <name evidence="3" type="ORF">MANAM107_01730</name>
</gene>
<accession>A0ABM7UDH7</accession>
<sequence>MEPQIIKRSGKKVIWRTVGCLLLTAACLWVLLLGVQRVQAGDTQGWITFLAGLLGAVVFGFFTLTWFRLIQRPALVIDDRGGGGVNDSSWLNSLGFFPWEQAVGFLPNEDRSTGARVSSVLIVFADPAWPWSRLRGINRLFNKANAGLGYAPGQIGVDTIGMTGLELAALLVEQRRARRPDLPVAAGPVPGTQPGTWEVADPNGYLERLGPQASPPA</sequence>
<dbReference type="EMBL" id="AP025017">
    <property type="protein sequence ID" value="BDA63339.1"/>
    <property type="molecule type" value="Genomic_DNA"/>
</dbReference>
<organism evidence="3 4">
    <name type="scientific">Actinomyces capricornis</name>
    <dbReference type="NCBI Taxonomy" id="2755559"/>
    <lineage>
        <taxon>Bacteria</taxon>
        <taxon>Bacillati</taxon>
        <taxon>Actinomycetota</taxon>
        <taxon>Actinomycetes</taxon>
        <taxon>Actinomycetales</taxon>
        <taxon>Actinomycetaceae</taxon>
        <taxon>Actinomyces</taxon>
    </lineage>
</organism>
<feature type="region of interest" description="Disordered" evidence="1">
    <location>
        <begin position="182"/>
        <end position="217"/>
    </location>
</feature>
<dbReference type="Proteomes" id="UP000824496">
    <property type="component" value="Chromosome"/>
</dbReference>
<name>A0ABM7UDH7_9ACTO</name>
<keyword evidence="2" id="KW-0472">Membrane</keyword>
<keyword evidence="2" id="KW-0812">Transmembrane</keyword>
<dbReference type="NCBIfam" id="NF041635">
    <property type="entry name" value="STM3941_fam"/>
    <property type="match status" value="1"/>
</dbReference>
<protein>
    <submittedName>
        <fullName evidence="3">Uncharacterized protein</fullName>
    </submittedName>
</protein>
<feature type="transmembrane region" description="Helical" evidence="2">
    <location>
        <begin position="50"/>
        <end position="70"/>
    </location>
</feature>
<evidence type="ECO:0000313" key="3">
    <source>
        <dbReference type="EMBL" id="BDA63339.1"/>
    </source>
</evidence>
<dbReference type="RefSeq" id="WP_223909914.1">
    <property type="nucleotide sequence ID" value="NZ_AP025017.1"/>
</dbReference>
<reference evidence="3 4" key="1">
    <citation type="submission" date="2021-08" db="EMBL/GenBank/DDBJ databases">
        <title>Whole genome sequence of novel Actinomyces species strain MAS-1.</title>
        <authorList>
            <person name="Saito M."/>
            <person name="Kuwahara N."/>
            <person name="Takizawa T."/>
            <person name="Gotouda H."/>
            <person name="Ochiai T."/>
        </authorList>
    </citation>
    <scope>NUCLEOTIDE SEQUENCE [LARGE SCALE GENOMIC DNA]</scope>
    <source>
        <strain evidence="3 4">MAS-1</strain>
    </source>
</reference>
<keyword evidence="2" id="KW-1133">Transmembrane helix</keyword>